<evidence type="ECO:0000313" key="2">
    <source>
        <dbReference type="Proteomes" id="UP000273001"/>
    </source>
</evidence>
<organism evidence="1 2">
    <name type="scientific">Actinomyces lilanjuaniae</name>
    <dbReference type="NCBI Taxonomy" id="2321394"/>
    <lineage>
        <taxon>Bacteria</taxon>
        <taxon>Bacillati</taxon>
        <taxon>Actinomycetota</taxon>
        <taxon>Actinomycetes</taxon>
        <taxon>Actinomycetales</taxon>
        <taxon>Actinomycetaceae</taxon>
        <taxon>Actinomyces</taxon>
    </lineage>
</organism>
<sequence length="204" mass="23609">MGPRQPRPHRGRTDRQQRRTVLIVTNGRQTEKMYLDHIKQQVIRRDVSVKTQFINGDPLTLIKELKRPRADLSAYREVWIVVDQDGQDCSKFLRDCRSLSTRTRKVHGVISVPCFEVWLNAHYGPVRNYQNQADAQYHYRELTGLSARQEKLVPRDFPWAEAQAAAQRCFLPSDGLPGLDTQPSRSATTMPHLLHSLRLVDLKN</sequence>
<reference evidence="1 2" key="1">
    <citation type="submission" date="2018-09" db="EMBL/GenBank/DDBJ databases">
        <authorList>
            <person name="Li J."/>
        </authorList>
    </citation>
    <scope>NUCLEOTIDE SEQUENCE [LARGE SCALE GENOMIC DNA]</scope>
    <source>
        <strain evidence="1 2">2129</strain>
    </source>
</reference>
<accession>A0ABN5PQ72</accession>
<protein>
    <submittedName>
        <fullName evidence="1">RloB domain-containing protein</fullName>
    </submittedName>
</protein>
<dbReference type="Proteomes" id="UP000273001">
    <property type="component" value="Chromosome"/>
</dbReference>
<evidence type="ECO:0000313" key="1">
    <source>
        <dbReference type="EMBL" id="AYD90525.1"/>
    </source>
</evidence>
<dbReference type="RefSeq" id="WP_120205447.1">
    <property type="nucleotide sequence ID" value="NZ_CP032514.1"/>
</dbReference>
<gene>
    <name evidence="1" type="ORF">D5R93_11900</name>
</gene>
<name>A0ABN5PQ72_9ACTO</name>
<dbReference type="EMBL" id="CP032514">
    <property type="protein sequence ID" value="AYD90525.1"/>
    <property type="molecule type" value="Genomic_DNA"/>
</dbReference>
<dbReference type="InterPro" id="IPR025591">
    <property type="entry name" value="RloB"/>
</dbReference>
<proteinExistence type="predicted"/>
<keyword evidence="2" id="KW-1185">Reference proteome</keyword>
<dbReference type="Pfam" id="PF13707">
    <property type="entry name" value="RloB"/>
    <property type="match status" value="1"/>
</dbReference>